<evidence type="ECO:0000256" key="1">
    <source>
        <dbReference type="PROSITE-ProRule" id="PRU01373"/>
    </source>
</evidence>
<feature type="signal peptide" evidence="3">
    <location>
        <begin position="1"/>
        <end position="25"/>
    </location>
</feature>
<dbReference type="PANTHER" id="PTHR38589">
    <property type="entry name" value="BLR0621 PROTEIN"/>
    <property type="match status" value="1"/>
</dbReference>
<feature type="chain" id="PRO_5039017282" description="L,D-TPase catalytic domain-containing protein" evidence="3">
    <location>
        <begin position="26"/>
        <end position="243"/>
    </location>
</feature>
<dbReference type="Pfam" id="PF03734">
    <property type="entry name" value="YkuD"/>
    <property type="match status" value="1"/>
</dbReference>
<dbReference type="GO" id="GO:0071555">
    <property type="term" value="P:cell wall organization"/>
    <property type="evidence" value="ECO:0007669"/>
    <property type="project" value="UniProtKB-UniRule"/>
</dbReference>
<keyword evidence="3" id="KW-0732">Signal</keyword>
<feature type="active site" description="Proton donor/acceptor" evidence="1">
    <location>
        <position position="199"/>
    </location>
</feature>
<evidence type="ECO:0000313" key="5">
    <source>
        <dbReference type="EMBL" id="MQY11806.1"/>
    </source>
</evidence>
<keyword evidence="1" id="KW-0573">Peptidoglycan synthesis</keyword>
<name>A0A7K0CEK3_9ACTN</name>
<protein>
    <recommendedName>
        <fullName evidence="4">L,D-TPase catalytic domain-containing protein</fullName>
    </recommendedName>
</protein>
<dbReference type="GO" id="GO:0008360">
    <property type="term" value="P:regulation of cell shape"/>
    <property type="evidence" value="ECO:0007669"/>
    <property type="project" value="UniProtKB-UniRule"/>
</dbReference>
<keyword evidence="1" id="KW-0133">Cell shape</keyword>
<feature type="domain" description="L,D-TPase catalytic" evidence="4">
    <location>
        <begin position="75"/>
        <end position="234"/>
    </location>
</feature>
<keyword evidence="6" id="KW-1185">Reference proteome</keyword>
<comment type="pathway">
    <text evidence="1">Cell wall biogenesis; peptidoglycan biosynthesis.</text>
</comment>
<dbReference type="AlphaFoldDB" id="A0A7K0CEK3"/>
<evidence type="ECO:0000256" key="3">
    <source>
        <dbReference type="SAM" id="SignalP"/>
    </source>
</evidence>
<dbReference type="PANTHER" id="PTHR38589:SF1">
    <property type="entry name" value="BLR0621 PROTEIN"/>
    <property type="match status" value="1"/>
</dbReference>
<reference evidence="5 6" key="1">
    <citation type="submission" date="2019-10" db="EMBL/GenBank/DDBJ databases">
        <title>Streptomyces smaragdinus sp. nov. and Streptomyces fabii sp. nov., isolated from the gut of fungus growing-termite Macrotermes natalensis.</title>
        <authorList>
            <person name="Schwitalla J."/>
            <person name="Benndorf R."/>
            <person name="Martin K."/>
            <person name="De Beer W."/>
            <person name="Kaster A.-K."/>
            <person name="Vollmers J."/>
            <person name="Poulsen M."/>
            <person name="Beemelmanns C."/>
        </authorList>
    </citation>
    <scope>NUCLEOTIDE SEQUENCE [LARGE SCALE GENOMIC DNA]</scope>
    <source>
        <strain evidence="5 6">RB5</strain>
    </source>
</reference>
<keyword evidence="1" id="KW-0961">Cell wall biogenesis/degradation</keyword>
<dbReference type="GO" id="GO:0009252">
    <property type="term" value="P:peptidoglycan biosynthetic process"/>
    <property type="evidence" value="ECO:0007669"/>
    <property type="project" value="UniProtKB-KW"/>
</dbReference>
<feature type="region of interest" description="Disordered" evidence="2">
    <location>
        <begin position="26"/>
        <end position="57"/>
    </location>
</feature>
<proteinExistence type="predicted"/>
<comment type="caution">
    <text evidence="5">The sequence shown here is derived from an EMBL/GenBank/DDBJ whole genome shotgun (WGS) entry which is preliminary data.</text>
</comment>
<evidence type="ECO:0000256" key="2">
    <source>
        <dbReference type="SAM" id="MobiDB-lite"/>
    </source>
</evidence>
<evidence type="ECO:0000259" key="4">
    <source>
        <dbReference type="PROSITE" id="PS52029"/>
    </source>
</evidence>
<dbReference type="PROSITE" id="PS51257">
    <property type="entry name" value="PROKAR_LIPOPROTEIN"/>
    <property type="match status" value="1"/>
</dbReference>
<gene>
    <name evidence="5" type="ORF">SRB5_19250</name>
</gene>
<evidence type="ECO:0000313" key="6">
    <source>
        <dbReference type="Proteomes" id="UP000466345"/>
    </source>
</evidence>
<dbReference type="Proteomes" id="UP000466345">
    <property type="component" value="Unassembled WGS sequence"/>
</dbReference>
<accession>A0A7K0CEK3</accession>
<organism evidence="5 6">
    <name type="scientific">Streptomyces smaragdinus</name>
    <dbReference type="NCBI Taxonomy" id="2585196"/>
    <lineage>
        <taxon>Bacteria</taxon>
        <taxon>Bacillati</taxon>
        <taxon>Actinomycetota</taxon>
        <taxon>Actinomycetes</taxon>
        <taxon>Kitasatosporales</taxon>
        <taxon>Streptomycetaceae</taxon>
        <taxon>Streptomyces</taxon>
    </lineage>
</organism>
<feature type="active site" description="Nucleophile" evidence="1">
    <location>
        <position position="209"/>
    </location>
</feature>
<dbReference type="EMBL" id="WEGJ01000004">
    <property type="protein sequence ID" value="MQY11806.1"/>
    <property type="molecule type" value="Genomic_DNA"/>
</dbReference>
<dbReference type="InterPro" id="IPR005490">
    <property type="entry name" value="LD_TPept_cat_dom"/>
</dbReference>
<sequence length="243" mass="25703">MDGMRIPRRAAGAVLAAALLAGCSAGESGPSGPNGPQEPHAAPGASKKPDPTRIPGLGALQRKIPAHSTQVVTVYGTSRSAPDATVALYTRSGTAWHRTATWPAHNGRRGWTPDHHEGDKRSPVGVFTLSDAGGVLSSPGVRLPYTRSTLFRAPSWWKPAYQHDFDLVIAIDYNRVKGTSPLDPTRPLGRARGGGIWLHLDHGSGTSGCVSLPKTAMRTLLRTLDPARHPVIVMGDRATLAKG</sequence>
<dbReference type="PROSITE" id="PS52029">
    <property type="entry name" value="LD_TPASE"/>
    <property type="match status" value="1"/>
</dbReference>
<dbReference type="GO" id="GO:0016740">
    <property type="term" value="F:transferase activity"/>
    <property type="evidence" value="ECO:0007669"/>
    <property type="project" value="InterPro"/>
</dbReference>